<dbReference type="InterPro" id="IPR036388">
    <property type="entry name" value="WH-like_DNA-bd_sf"/>
</dbReference>
<dbReference type="Gene3D" id="1.10.10.10">
    <property type="entry name" value="Winged helix-like DNA-binding domain superfamily/Winged helix DNA-binding domain"/>
    <property type="match status" value="1"/>
</dbReference>
<organism evidence="3 4">
    <name type="scientific">Terrabacter lapilli</name>
    <dbReference type="NCBI Taxonomy" id="436231"/>
    <lineage>
        <taxon>Bacteria</taxon>
        <taxon>Bacillati</taxon>
        <taxon>Actinomycetota</taxon>
        <taxon>Actinomycetes</taxon>
        <taxon>Micrococcales</taxon>
        <taxon>Intrasporangiaceae</taxon>
        <taxon>Terrabacter</taxon>
    </lineage>
</organism>
<dbReference type="SUPFAM" id="SSF52172">
    <property type="entry name" value="CheY-like"/>
    <property type="match status" value="1"/>
</dbReference>
<evidence type="ECO:0000259" key="2">
    <source>
        <dbReference type="PROSITE" id="PS50921"/>
    </source>
</evidence>
<comment type="caution">
    <text evidence="3">The sequence shown here is derived from an EMBL/GenBank/DDBJ whole genome shotgun (WGS) entry which is preliminary data.</text>
</comment>
<proteinExistence type="predicted"/>
<dbReference type="PROSITE" id="PS50921">
    <property type="entry name" value="ANTAR"/>
    <property type="match status" value="1"/>
</dbReference>
<dbReference type="EMBL" id="BAAAPU010000008">
    <property type="protein sequence ID" value="GAA1985469.1"/>
    <property type="molecule type" value="Genomic_DNA"/>
</dbReference>
<gene>
    <name evidence="3" type="ORF">GCM10009817_28650</name>
</gene>
<sequence>MEPEAPAGRSPSEGVDAAFGVTGDRPGELTAVECYLLDALERLDAAECRAIQLEAALAHSRDIGAAIGILMGLSRLTREQAFQELRRASMSRNVKLHALATQVVETGSLELF</sequence>
<dbReference type="InterPro" id="IPR011006">
    <property type="entry name" value="CheY-like_superfamily"/>
</dbReference>
<keyword evidence="4" id="KW-1185">Reference proteome</keyword>
<feature type="domain" description="ANTAR" evidence="2">
    <location>
        <begin position="43"/>
        <end position="104"/>
    </location>
</feature>
<evidence type="ECO:0000313" key="3">
    <source>
        <dbReference type="EMBL" id="GAA1985469.1"/>
    </source>
</evidence>
<evidence type="ECO:0000256" key="1">
    <source>
        <dbReference type="SAM" id="MobiDB-lite"/>
    </source>
</evidence>
<accession>A0ABN2SER3</accession>
<feature type="region of interest" description="Disordered" evidence="1">
    <location>
        <begin position="1"/>
        <end position="21"/>
    </location>
</feature>
<name>A0ABN2SER3_9MICO</name>
<dbReference type="InterPro" id="IPR005561">
    <property type="entry name" value="ANTAR"/>
</dbReference>
<reference evidence="3 4" key="1">
    <citation type="journal article" date="2019" name="Int. J. Syst. Evol. Microbiol.">
        <title>The Global Catalogue of Microorganisms (GCM) 10K type strain sequencing project: providing services to taxonomists for standard genome sequencing and annotation.</title>
        <authorList>
            <consortium name="The Broad Institute Genomics Platform"/>
            <consortium name="The Broad Institute Genome Sequencing Center for Infectious Disease"/>
            <person name="Wu L."/>
            <person name="Ma J."/>
        </authorList>
    </citation>
    <scope>NUCLEOTIDE SEQUENCE [LARGE SCALE GENOMIC DNA]</scope>
    <source>
        <strain evidence="3 4">JCM 15628</strain>
    </source>
</reference>
<dbReference type="Pfam" id="PF03861">
    <property type="entry name" value="ANTAR"/>
    <property type="match status" value="1"/>
</dbReference>
<protein>
    <recommendedName>
        <fullName evidence="2">ANTAR domain-containing protein</fullName>
    </recommendedName>
</protein>
<dbReference type="Proteomes" id="UP001500013">
    <property type="component" value="Unassembled WGS sequence"/>
</dbReference>
<evidence type="ECO:0000313" key="4">
    <source>
        <dbReference type="Proteomes" id="UP001500013"/>
    </source>
</evidence>
<dbReference type="SMART" id="SM01012">
    <property type="entry name" value="ANTAR"/>
    <property type="match status" value="1"/>
</dbReference>